<dbReference type="Proteomes" id="UP000245956">
    <property type="component" value="Unassembled WGS sequence"/>
</dbReference>
<comment type="caution">
    <text evidence="2">The sequence shown here is derived from an EMBL/GenBank/DDBJ whole genome shotgun (WGS) entry which is preliminary data.</text>
</comment>
<feature type="region of interest" description="Disordered" evidence="1">
    <location>
        <begin position="56"/>
        <end position="150"/>
    </location>
</feature>
<feature type="compositionally biased region" description="Low complexity" evidence="1">
    <location>
        <begin position="61"/>
        <end position="83"/>
    </location>
</feature>
<evidence type="ECO:0000256" key="1">
    <source>
        <dbReference type="SAM" id="MobiDB-lite"/>
    </source>
</evidence>
<feature type="compositionally biased region" description="Basic and acidic residues" evidence="1">
    <location>
        <begin position="252"/>
        <end position="261"/>
    </location>
</feature>
<accession>A0A2U3E1K5</accession>
<sequence>MCVRESEERLWMAEQCAEEREKKRRGEDLRRMPLFMLSFRPSTNLFASTVWGGGPEWASPTTHTTSADRTTTTTQHGGQRTAAIAAAPSKQSDNAHRRPAASPQSSEARHPAFQPPRSQITHPPRRAGPTAPRALSSCARNPRRPGNMSRIPCHSVVLLQLEARVSVLFILSSPNRHSSTAQRPRSSPMSPGRTDPTPARLSQPVSQQNTSVSTSTVRFLGAHQSHLPRTPPCPTGPRFRAGTGRPSPALFRPHDDRPRRA</sequence>
<evidence type="ECO:0000313" key="2">
    <source>
        <dbReference type="EMBL" id="PWI68382.1"/>
    </source>
</evidence>
<feature type="region of interest" description="Disordered" evidence="1">
    <location>
        <begin position="176"/>
        <end position="261"/>
    </location>
</feature>
<gene>
    <name evidence="2" type="ORF">PCL_02151</name>
</gene>
<dbReference type="AlphaFoldDB" id="A0A2U3E1K5"/>
<feature type="compositionally biased region" description="Polar residues" evidence="1">
    <location>
        <begin position="176"/>
        <end position="189"/>
    </location>
</feature>
<dbReference type="EMBL" id="LCWV01000015">
    <property type="protein sequence ID" value="PWI68382.1"/>
    <property type="molecule type" value="Genomic_DNA"/>
</dbReference>
<feature type="compositionally biased region" description="Low complexity" evidence="1">
    <location>
        <begin position="202"/>
        <end position="217"/>
    </location>
</feature>
<protein>
    <submittedName>
        <fullName evidence="2">Uncharacterized protein</fullName>
    </submittedName>
</protein>
<organism evidence="2 3">
    <name type="scientific">Purpureocillium lilacinum</name>
    <name type="common">Paecilomyces lilacinus</name>
    <dbReference type="NCBI Taxonomy" id="33203"/>
    <lineage>
        <taxon>Eukaryota</taxon>
        <taxon>Fungi</taxon>
        <taxon>Dikarya</taxon>
        <taxon>Ascomycota</taxon>
        <taxon>Pezizomycotina</taxon>
        <taxon>Sordariomycetes</taxon>
        <taxon>Hypocreomycetidae</taxon>
        <taxon>Hypocreales</taxon>
        <taxon>Ophiocordycipitaceae</taxon>
        <taxon>Purpureocillium</taxon>
    </lineage>
</organism>
<proteinExistence type="predicted"/>
<name>A0A2U3E1K5_PURLI</name>
<reference evidence="2 3" key="1">
    <citation type="journal article" date="2016" name="Front. Microbiol.">
        <title>Genome and transcriptome sequences reveal the specific parasitism of the nematophagous Purpureocillium lilacinum 36-1.</title>
        <authorList>
            <person name="Xie J."/>
            <person name="Li S."/>
            <person name="Mo C."/>
            <person name="Xiao X."/>
            <person name="Peng D."/>
            <person name="Wang G."/>
            <person name="Xiao Y."/>
        </authorList>
    </citation>
    <scope>NUCLEOTIDE SEQUENCE [LARGE SCALE GENOMIC DNA]</scope>
    <source>
        <strain evidence="2 3">36-1</strain>
    </source>
</reference>
<evidence type="ECO:0000313" key="3">
    <source>
        <dbReference type="Proteomes" id="UP000245956"/>
    </source>
</evidence>